<evidence type="ECO:0000313" key="2">
    <source>
        <dbReference type="Proteomes" id="UP001328107"/>
    </source>
</evidence>
<dbReference type="InterPro" id="IPR037138">
    <property type="entry name" value="His_deacetylse_dom_sf"/>
</dbReference>
<evidence type="ECO:0000313" key="1">
    <source>
        <dbReference type="EMBL" id="GMR35365.1"/>
    </source>
</evidence>
<feature type="non-terminal residue" evidence="1">
    <location>
        <position position="1"/>
    </location>
</feature>
<protein>
    <recommendedName>
        <fullName evidence="3">Histone deacetylase</fullName>
    </recommendedName>
</protein>
<reference evidence="2" key="1">
    <citation type="submission" date="2022-10" db="EMBL/GenBank/DDBJ databases">
        <title>Genome assembly of Pristionchus species.</title>
        <authorList>
            <person name="Yoshida K."/>
            <person name="Sommer R.J."/>
        </authorList>
    </citation>
    <scope>NUCLEOTIDE SEQUENCE [LARGE SCALE GENOMIC DNA]</scope>
    <source>
        <strain evidence="2">RS5460</strain>
    </source>
</reference>
<proteinExistence type="predicted"/>
<evidence type="ECO:0008006" key="3">
    <source>
        <dbReference type="Google" id="ProtNLM"/>
    </source>
</evidence>
<gene>
    <name evidence="1" type="ORF">PMAYCL1PPCAC_05560</name>
</gene>
<dbReference type="Proteomes" id="UP001328107">
    <property type="component" value="Unassembled WGS sequence"/>
</dbReference>
<organism evidence="1 2">
    <name type="scientific">Pristionchus mayeri</name>
    <dbReference type="NCBI Taxonomy" id="1317129"/>
    <lineage>
        <taxon>Eukaryota</taxon>
        <taxon>Metazoa</taxon>
        <taxon>Ecdysozoa</taxon>
        <taxon>Nematoda</taxon>
        <taxon>Chromadorea</taxon>
        <taxon>Rhabditida</taxon>
        <taxon>Rhabditina</taxon>
        <taxon>Diplogasteromorpha</taxon>
        <taxon>Diplogasteroidea</taxon>
        <taxon>Neodiplogasteridae</taxon>
        <taxon>Pristionchus</taxon>
    </lineage>
</organism>
<keyword evidence="2" id="KW-1185">Reference proteome</keyword>
<dbReference type="InterPro" id="IPR023696">
    <property type="entry name" value="Ureohydrolase_dom_sf"/>
</dbReference>
<dbReference type="EMBL" id="BTRK01000002">
    <property type="protein sequence ID" value="GMR35365.1"/>
    <property type="molecule type" value="Genomic_DNA"/>
</dbReference>
<dbReference type="AlphaFoldDB" id="A0AAN4ZCU7"/>
<dbReference type="SUPFAM" id="SSF52768">
    <property type="entry name" value="Arginase/deacetylase"/>
    <property type="match status" value="1"/>
</dbReference>
<dbReference type="Gene3D" id="3.40.800.20">
    <property type="entry name" value="Histone deacetylase domain"/>
    <property type="match status" value="1"/>
</dbReference>
<feature type="non-terminal residue" evidence="1">
    <location>
        <position position="96"/>
    </location>
</feature>
<sequence length="96" mass="11273">KPFGFVYDERMLEHTCPYDPTMAEKPERIKLIYERLVKEGQLEGAVRIPARPATDEELMLNHPADLIKEFEALKTSEQCEDYCRYKEILWLGPQSL</sequence>
<accession>A0AAN4ZCU7</accession>
<comment type="caution">
    <text evidence="1">The sequence shown here is derived from an EMBL/GenBank/DDBJ whole genome shotgun (WGS) entry which is preliminary data.</text>
</comment>
<name>A0AAN4ZCU7_9BILA</name>